<dbReference type="STRING" id="10228.B3RSB9"/>
<evidence type="ECO:0000256" key="7">
    <source>
        <dbReference type="ARBA" id="ARBA00023033"/>
    </source>
</evidence>
<evidence type="ECO:0008006" key="12">
    <source>
        <dbReference type="Google" id="ProtNLM"/>
    </source>
</evidence>
<evidence type="ECO:0000256" key="4">
    <source>
        <dbReference type="ARBA" id="ARBA00022723"/>
    </source>
</evidence>
<dbReference type="InterPro" id="IPR001128">
    <property type="entry name" value="Cyt_P450"/>
</dbReference>
<evidence type="ECO:0000313" key="10">
    <source>
        <dbReference type="EMBL" id="EDV26487.1"/>
    </source>
</evidence>
<evidence type="ECO:0000256" key="1">
    <source>
        <dbReference type="ARBA" id="ARBA00001971"/>
    </source>
</evidence>
<feature type="binding site" description="axial binding residue" evidence="8">
    <location>
        <position position="434"/>
    </location>
    <ligand>
        <name>heme</name>
        <dbReference type="ChEBI" id="CHEBI:30413"/>
    </ligand>
    <ligandPart>
        <name>Fe</name>
        <dbReference type="ChEBI" id="CHEBI:18248"/>
    </ligandPart>
</feature>
<evidence type="ECO:0000256" key="3">
    <source>
        <dbReference type="ARBA" id="ARBA00022617"/>
    </source>
</evidence>
<protein>
    <recommendedName>
        <fullName evidence="12">Cytochrome P450</fullName>
    </recommendedName>
</protein>
<dbReference type="CTD" id="6752239"/>
<dbReference type="GO" id="GO:0004497">
    <property type="term" value="F:monooxygenase activity"/>
    <property type="evidence" value="ECO:0007669"/>
    <property type="project" value="UniProtKB-KW"/>
</dbReference>
<keyword evidence="7" id="KW-0503">Monooxygenase</keyword>
<dbReference type="PRINTS" id="PR00463">
    <property type="entry name" value="EP450I"/>
</dbReference>
<dbReference type="PRINTS" id="PR00385">
    <property type="entry name" value="P450"/>
</dbReference>
<keyword evidence="9" id="KW-1133">Transmembrane helix</keyword>
<keyword evidence="4 8" id="KW-0479">Metal-binding</keyword>
<keyword evidence="11" id="KW-1185">Reference proteome</keyword>
<feature type="transmembrane region" description="Helical" evidence="9">
    <location>
        <begin position="6"/>
        <end position="23"/>
    </location>
</feature>
<dbReference type="PhylomeDB" id="B3RSB9"/>
<dbReference type="OrthoDB" id="6501435at2759"/>
<evidence type="ECO:0000256" key="2">
    <source>
        <dbReference type="ARBA" id="ARBA00010617"/>
    </source>
</evidence>
<evidence type="ECO:0000256" key="8">
    <source>
        <dbReference type="PIRSR" id="PIRSR602401-1"/>
    </source>
</evidence>
<name>B3RSB9_TRIAD</name>
<proteinExistence type="inferred from homology"/>
<dbReference type="InterPro" id="IPR036396">
    <property type="entry name" value="Cyt_P450_sf"/>
</dbReference>
<evidence type="ECO:0000313" key="11">
    <source>
        <dbReference type="Proteomes" id="UP000009022"/>
    </source>
</evidence>
<keyword evidence="9" id="KW-0472">Membrane</keyword>
<dbReference type="PANTHER" id="PTHR24302:SF15">
    <property type="entry name" value="FATTY-ACID PEROXYGENASE"/>
    <property type="match status" value="1"/>
</dbReference>
<dbReference type="InterPro" id="IPR002401">
    <property type="entry name" value="Cyt_P450_E_grp-I"/>
</dbReference>
<dbReference type="GO" id="GO:0016705">
    <property type="term" value="F:oxidoreductase activity, acting on paired donors, with incorporation or reduction of molecular oxygen"/>
    <property type="evidence" value="ECO:0007669"/>
    <property type="project" value="InterPro"/>
</dbReference>
<keyword evidence="9" id="KW-0812">Transmembrane</keyword>
<accession>B3RSB9</accession>
<evidence type="ECO:0000256" key="6">
    <source>
        <dbReference type="ARBA" id="ARBA00023004"/>
    </source>
</evidence>
<evidence type="ECO:0000256" key="9">
    <source>
        <dbReference type="SAM" id="Phobius"/>
    </source>
</evidence>
<keyword evidence="5" id="KW-0560">Oxidoreductase</keyword>
<evidence type="ECO:0000256" key="5">
    <source>
        <dbReference type="ARBA" id="ARBA00023002"/>
    </source>
</evidence>
<keyword evidence="6 8" id="KW-0408">Iron</keyword>
<gene>
    <name evidence="10" type="ORF">TRIADDRAFT_54542</name>
</gene>
<dbReference type="HOGENOM" id="CLU_001570_5_2_1"/>
<organism evidence="10 11">
    <name type="scientific">Trichoplax adhaerens</name>
    <name type="common">Trichoplax reptans</name>
    <dbReference type="NCBI Taxonomy" id="10228"/>
    <lineage>
        <taxon>Eukaryota</taxon>
        <taxon>Metazoa</taxon>
        <taxon>Placozoa</taxon>
        <taxon>Uniplacotomia</taxon>
        <taxon>Trichoplacea</taxon>
        <taxon>Trichoplacidae</taxon>
        <taxon>Trichoplax</taxon>
    </lineage>
</organism>
<dbReference type="Proteomes" id="UP000009022">
    <property type="component" value="Unassembled WGS sequence"/>
</dbReference>
<dbReference type="KEGG" id="tad:TRIADDRAFT_54542"/>
<dbReference type="GO" id="GO:0005506">
    <property type="term" value="F:iron ion binding"/>
    <property type="evidence" value="ECO:0007669"/>
    <property type="project" value="InterPro"/>
</dbReference>
<comment type="similarity">
    <text evidence="2">Belongs to the cytochrome P450 family.</text>
</comment>
<sequence length="464" mass="52286">MVSFFWCTVIALIIFWFYVKFIVPLRYFKRLGIPGPSPIPIIGTLAADTKDGKGNHEVQQIHLEKYGRVYGFFVGSMPAYVVGDLDIIKNILIKEFPAFSNRAMFFKTPGLEKSLANLRDTDWKRIRTVLNPTYTTSKMKQMFPLVNDSVDTFIRKMERVADKNQSIDVSDWLKQLSLEIITASAFGAKCNVQNGGHDRLINSATAIFKMNPTVIALSFMMPRLAPLFAAFDKSFMNGVKYIDKAVASIIKMRRQEGATGANYKDLLQLMIDASAAAESNKSLTDNEIIAQSSTIMLAGYETTSSCATFTAYLLANNSEVQDKLIHEIAKVCGKQEVTYDMLGQMTYLNKVIHESLRMYPPGYILLREATTTFQCNGYTFPKGIPIFIPAYALHHDNDIWPEPYRFNPERFNKDLVEARHPCAYMPFGLGPRNCIETEIPIQVTAATTLAPKNSVYLRVMSHTS</sequence>
<dbReference type="CDD" id="cd11055">
    <property type="entry name" value="CYP3A-like"/>
    <property type="match status" value="1"/>
</dbReference>
<dbReference type="Pfam" id="PF00067">
    <property type="entry name" value="p450"/>
    <property type="match status" value="1"/>
</dbReference>
<dbReference type="InterPro" id="IPR050705">
    <property type="entry name" value="Cytochrome_P450_3A"/>
</dbReference>
<keyword evidence="3 8" id="KW-0349">Heme</keyword>
<dbReference type="PANTHER" id="PTHR24302">
    <property type="entry name" value="CYTOCHROME P450 FAMILY 3"/>
    <property type="match status" value="1"/>
</dbReference>
<dbReference type="eggNOG" id="KOG0158">
    <property type="taxonomic scope" value="Eukaryota"/>
</dbReference>
<dbReference type="RefSeq" id="XP_002110483.1">
    <property type="nucleotide sequence ID" value="XM_002110447.1"/>
</dbReference>
<dbReference type="SUPFAM" id="SSF48264">
    <property type="entry name" value="Cytochrome P450"/>
    <property type="match status" value="1"/>
</dbReference>
<comment type="cofactor">
    <cofactor evidence="1 8">
        <name>heme</name>
        <dbReference type="ChEBI" id="CHEBI:30413"/>
    </cofactor>
</comment>
<dbReference type="EMBL" id="DS985243">
    <property type="protein sequence ID" value="EDV26487.1"/>
    <property type="molecule type" value="Genomic_DNA"/>
</dbReference>
<reference evidence="10 11" key="1">
    <citation type="journal article" date="2008" name="Nature">
        <title>The Trichoplax genome and the nature of placozoans.</title>
        <authorList>
            <person name="Srivastava M."/>
            <person name="Begovic E."/>
            <person name="Chapman J."/>
            <person name="Putnam N.H."/>
            <person name="Hellsten U."/>
            <person name="Kawashima T."/>
            <person name="Kuo A."/>
            <person name="Mitros T."/>
            <person name="Salamov A."/>
            <person name="Carpenter M.L."/>
            <person name="Signorovitch A.Y."/>
            <person name="Moreno M.A."/>
            <person name="Kamm K."/>
            <person name="Grimwood J."/>
            <person name="Schmutz J."/>
            <person name="Shapiro H."/>
            <person name="Grigoriev I.V."/>
            <person name="Buss L.W."/>
            <person name="Schierwater B."/>
            <person name="Dellaporta S.L."/>
            <person name="Rokhsar D.S."/>
        </authorList>
    </citation>
    <scope>NUCLEOTIDE SEQUENCE [LARGE SCALE GENOMIC DNA]</scope>
    <source>
        <strain evidence="10 11">Grell-BS-1999</strain>
    </source>
</reference>
<dbReference type="Gene3D" id="1.10.630.10">
    <property type="entry name" value="Cytochrome P450"/>
    <property type="match status" value="1"/>
</dbReference>
<dbReference type="FunFam" id="1.10.630.10:FF:000182">
    <property type="entry name" value="Cytochrome P450 3A4"/>
    <property type="match status" value="1"/>
</dbReference>
<dbReference type="InParanoid" id="B3RSB9"/>
<dbReference type="AlphaFoldDB" id="B3RSB9"/>
<dbReference type="GO" id="GO:0020037">
    <property type="term" value="F:heme binding"/>
    <property type="evidence" value="ECO:0007669"/>
    <property type="project" value="InterPro"/>
</dbReference>
<dbReference type="GeneID" id="6752239"/>